<protein>
    <recommendedName>
        <fullName evidence="2">DUF4283 domain-containing protein</fullName>
    </recommendedName>
</protein>
<dbReference type="AlphaFoldDB" id="A0AA38W2X3"/>
<dbReference type="EMBL" id="JARYMX010000011">
    <property type="protein sequence ID" value="KAJ9536705.1"/>
    <property type="molecule type" value="Genomic_DNA"/>
</dbReference>
<reference evidence="3" key="1">
    <citation type="submission" date="2023-03" db="EMBL/GenBank/DDBJ databases">
        <title>Chromosome-scale reference genome and RAD-based genetic map of yellow starthistle (Centaurea solstitialis) reveal putative structural variation and QTLs associated with invader traits.</title>
        <authorList>
            <person name="Reatini B."/>
            <person name="Cang F.A."/>
            <person name="Jiang Q."/>
            <person name="Mckibben M.T.W."/>
            <person name="Barker M.S."/>
            <person name="Rieseberg L.H."/>
            <person name="Dlugosch K.M."/>
        </authorList>
    </citation>
    <scope>NUCLEOTIDE SEQUENCE</scope>
    <source>
        <strain evidence="3">CAN-66</strain>
        <tissue evidence="3">Leaf</tissue>
    </source>
</reference>
<evidence type="ECO:0000313" key="3">
    <source>
        <dbReference type="EMBL" id="KAJ9536705.1"/>
    </source>
</evidence>
<feature type="compositionally biased region" description="Low complexity" evidence="1">
    <location>
        <begin position="375"/>
        <end position="394"/>
    </location>
</feature>
<feature type="domain" description="DUF4283" evidence="2">
    <location>
        <begin position="78"/>
        <end position="156"/>
    </location>
</feature>
<dbReference type="PANTHER" id="PTHR31286:SF99">
    <property type="entry name" value="DUF4283 DOMAIN-CONTAINING PROTEIN"/>
    <property type="match status" value="1"/>
</dbReference>
<evidence type="ECO:0000256" key="1">
    <source>
        <dbReference type="SAM" id="MobiDB-lite"/>
    </source>
</evidence>
<name>A0AA38W2X3_9ASTR</name>
<feature type="compositionally biased region" description="Basic and acidic residues" evidence="1">
    <location>
        <begin position="357"/>
        <end position="369"/>
    </location>
</feature>
<keyword evidence="4" id="KW-1185">Reference proteome</keyword>
<evidence type="ECO:0000313" key="4">
    <source>
        <dbReference type="Proteomes" id="UP001172457"/>
    </source>
</evidence>
<dbReference type="Pfam" id="PF14111">
    <property type="entry name" value="DUF4283"/>
    <property type="match status" value="1"/>
</dbReference>
<sequence length="394" mass="44029">MGFEELFDPEETVKKSVFSRLRMDARLEHDDTALKTRSFADAVGQKTSSALSFFPLENKVRSSIRIPIALAQEALKTHHATLIGYFLGPRLHFPVVQHFVKNAWSKFGYVDSMMNSNGVYFFKFNDAGGCAQVIESGPLMIRGVPLFVSLWDPTKGINKPVHDTCPLWIKLHNIPLVAFNREGIGRIASALGVPKQMDACTSSMCDKAWGRPGFAKVLVDVWAVGELKRELEVVIPSLTGGDDMKVKIGVEYIWEPIQCNHCLVFGHKASGCAKAVHADNKKQKAQAMDDDGFVRVERRKWRPKQMPTGSDVEASTSGTVKEGHSVEKCSDGHVDNLFFFEWKPGNFIKKKQNKTSKTKDLAQKPEAHKIRQTSKPTNNQPKTTKTNGNKQRSK</sequence>
<dbReference type="PANTHER" id="PTHR31286">
    <property type="entry name" value="GLYCINE-RICH CELL WALL STRUCTURAL PROTEIN 1.8-LIKE"/>
    <property type="match status" value="1"/>
</dbReference>
<proteinExistence type="predicted"/>
<dbReference type="InterPro" id="IPR025558">
    <property type="entry name" value="DUF4283"/>
</dbReference>
<accession>A0AA38W2X3</accession>
<organism evidence="3 4">
    <name type="scientific">Centaurea solstitialis</name>
    <name type="common">yellow star-thistle</name>
    <dbReference type="NCBI Taxonomy" id="347529"/>
    <lineage>
        <taxon>Eukaryota</taxon>
        <taxon>Viridiplantae</taxon>
        <taxon>Streptophyta</taxon>
        <taxon>Embryophyta</taxon>
        <taxon>Tracheophyta</taxon>
        <taxon>Spermatophyta</taxon>
        <taxon>Magnoliopsida</taxon>
        <taxon>eudicotyledons</taxon>
        <taxon>Gunneridae</taxon>
        <taxon>Pentapetalae</taxon>
        <taxon>asterids</taxon>
        <taxon>campanulids</taxon>
        <taxon>Asterales</taxon>
        <taxon>Asteraceae</taxon>
        <taxon>Carduoideae</taxon>
        <taxon>Cardueae</taxon>
        <taxon>Centaureinae</taxon>
        <taxon>Centaurea</taxon>
    </lineage>
</organism>
<dbReference type="InterPro" id="IPR040256">
    <property type="entry name" value="At4g02000-like"/>
</dbReference>
<comment type="caution">
    <text evidence="3">The sequence shown here is derived from an EMBL/GenBank/DDBJ whole genome shotgun (WGS) entry which is preliminary data.</text>
</comment>
<dbReference type="Proteomes" id="UP001172457">
    <property type="component" value="Unassembled WGS sequence"/>
</dbReference>
<feature type="region of interest" description="Disordered" evidence="1">
    <location>
        <begin position="350"/>
        <end position="394"/>
    </location>
</feature>
<feature type="region of interest" description="Disordered" evidence="1">
    <location>
        <begin position="299"/>
        <end position="326"/>
    </location>
</feature>
<gene>
    <name evidence="3" type="ORF">OSB04_un000090</name>
</gene>
<evidence type="ECO:0000259" key="2">
    <source>
        <dbReference type="Pfam" id="PF14111"/>
    </source>
</evidence>